<dbReference type="Pfam" id="PF13692">
    <property type="entry name" value="Glyco_trans_1_4"/>
    <property type="match status" value="1"/>
</dbReference>
<dbReference type="RefSeq" id="WP_345534410.1">
    <property type="nucleotide sequence ID" value="NZ_BAABLD010000017.1"/>
</dbReference>
<proteinExistence type="predicted"/>
<organism evidence="2 3">
    <name type="scientific">Viridibacterium curvum</name>
    <dbReference type="NCBI Taxonomy" id="1101404"/>
    <lineage>
        <taxon>Bacteria</taxon>
        <taxon>Pseudomonadati</taxon>
        <taxon>Pseudomonadota</taxon>
        <taxon>Betaproteobacteria</taxon>
        <taxon>Rhodocyclales</taxon>
        <taxon>Rhodocyclaceae</taxon>
        <taxon>Viridibacterium</taxon>
    </lineage>
</organism>
<dbReference type="PANTHER" id="PTHR45947:SF3">
    <property type="entry name" value="SULFOQUINOVOSYL TRANSFERASE SQD2"/>
    <property type="match status" value="1"/>
</dbReference>
<sequence length="382" mass="41576">MNDRLRVTLVTETWPPEVNGVAMTVSRLVEGLRSRGHSVQVVRPRQGHDTKDASHNDVLVKGLPIPGYKGLQFGLPADGTLRRLWEHQRPDVVHAVTEGPLGWSALNQARKLGLPVTSSYHTHFDGYSKHYGAGIVGPIVSAVLRRFHRRTVSTMAPTRVLVDSLTRNKVPGARVLGRGVDARLFDPAKRSAELRSSWGADDDALVVLNVGRLAPEKNLDLAARAFAAIKAKHPDAKMVWVGDGPSRSKLAQQHPDHVFTGAKRGEELAAHYASADIFLFPSLTETYGNVVPEAMASGLAVVAYHDAAAAELITQNEHGLTAPVRDEEAFIAAARRMADESVLRQHVRSRARSRVEPITWDAVIGEFESVLRAASRGELASG</sequence>
<gene>
    <name evidence="2" type="ORF">GCM10025770_35030</name>
</gene>
<dbReference type="Gene3D" id="3.40.50.2000">
    <property type="entry name" value="Glycogen Phosphorylase B"/>
    <property type="match status" value="2"/>
</dbReference>
<feature type="domain" description="Glycosyltransferase subfamily 4-like N-terminal" evidence="1">
    <location>
        <begin position="18"/>
        <end position="182"/>
    </location>
</feature>
<dbReference type="InterPro" id="IPR028098">
    <property type="entry name" value="Glyco_trans_4-like_N"/>
</dbReference>
<keyword evidence="3" id="KW-1185">Reference proteome</keyword>
<dbReference type="PANTHER" id="PTHR45947">
    <property type="entry name" value="SULFOQUINOVOSYL TRANSFERASE SQD2"/>
    <property type="match status" value="1"/>
</dbReference>
<protein>
    <submittedName>
        <fullName evidence="2">Glycosyltransferase family 1 protein</fullName>
    </submittedName>
</protein>
<comment type="caution">
    <text evidence="2">The sequence shown here is derived from an EMBL/GenBank/DDBJ whole genome shotgun (WGS) entry which is preliminary data.</text>
</comment>
<dbReference type="SUPFAM" id="SSF53756">
    <property type="entry name" value="UDP-Glycosyltransferase/glycogen phosphorylase"/>
    <property type="match status" value="1"/>
</dbReference>
<dbReference type="InterPro" id="IPR050194">
    <property type="entry name" value="Glycosyltransferase_grp1"/>
</dbReference>
<accession>A0ABP9R321</accession>
<evidence type="ECO:0000313" key="2">
    <source>
        <dbReference type="EMBL" id="GAA5171047.1"/>
    </source>
</evidence>
<dbReference type="Pfam" id="PF13439">
    <property type="entry name" value="Glyco_transf_4"/>
    <property type="match status" value="1"/>
</dbReference>
<dbReference type="Proteomes" id="UP001500547">
    <property type="component" value="Unassembled WGS sequence"/>
</dbReference>
<evidence type="ECO:0000259" key="1">
    <source>
        <dbReference type="Pfam" id="PF13439"/>
    </source>
</evidence>
<evidence type="ECO:0000313" key="3">
    <source>
        <dbReference type="Proteomes" id="UP001500547"/>
    </source>
</evidence>
<dbReference type="CDD" id="cd03814">
    <property type="entry name" value="GT4-like"/>
    <property type="match status" value="1"/>
</dbReference>
<dbReference type="EMBL" id="BAABLD010000017">
    <property type="protein sequence ID" value="GAA5171047.1"/>
    <property type="molecule type" value="Genomic_DNA"/>
</dbReference>
<reference evidence="3" key="1">
    <citation type="journal article" date="2019" name="Int. J. Syst. Evol. Microbiol.">
        <title>The Global Catalogue of Microorganisms (GCM) 10K type strain sequencing project: providing services to taxonomists for standard genome sequencing and annotation.</title>
        <authorList>
            <consortium name="The Broad Institute Genomics Platform"/>
            <consortium name="The Broad Institute Genome Sequencing Center for Infectious Disease"/>
            <person name="Wu L."/>
            <person name="Ma J."/>
        </authorList>
    </citation>
    <scope>NUCLEOTIDE SEQUENCE [LARGE SCALE GENOMIC DNA]</scope>
    <source>
        <strain evidence="3">JCM 18715</strain>
    </source>
</reference>
<name>A0ABP9R321_9RHOO</name>